<dbReference type="Pfam" id="PF08545">
    <property type="entry name" value="ACP_syn_III"/>
    <property type="match status" value="1"/>
</dbReference>
<keyword evidence="2 5" id="KW-0012">Acyltransferase</keyword>
<dbReference type="OrthoDB" id="9788274at2"/>
<gene>
    <name evidence="5" type="primary">fabH</name>
    <name evidence="5" type="ORF">MTBBW1_2100004</name>
</gene>
<dbReference type="Gene3D" id="3.40.47.10">
    <property type="match status" value="2"/>
</dbReference>
<evidence type="ECO:0000256" key="1">
    <source>
        <dbReference type="ARBA" id="ARBA00022679"/>
    </source>
</evidence>
<dbReference type="EMBL" id="FWEV01000125">
    <property type="protein sequence ID" value="SLM30065.1"/>
    <property type="molecule type" value="Genomic_DNA"/>
</dbReference>
<keyword evidence="6" id="KW-1185">Reference proteome</keyword>
<organism evidence="5 6">
    <name type="scientific">Desulfamplus magnetovallimortis</name>
    <dbReference type="NCBI Taxonomy" id="1246637"/>
    <lineage>
        <taxon>Bacteria</taxon>
        <taxon>Pseudomonadati</taxon>
        <taxon>Thermodesulfobacteriota</taxon>
        <taxon>Desulfobacteria</taxon>
        <taxon>Desulfobacterales</taxon>
        <taxon>Desulfobacteraceae</taxon>
        <taxon>Desulfamplus</taxon>
    </lineage>
</organism>
<dbReference type="Pfam" id="PF08541">
    <property type="entry name" value="ACP_syn_III_C"/>
    <property type="match status" value="1"/>
</dbReference>
<dbReference type="PANTHER" id="PTHR34069:SF3">
    <property type="entry name" value="ACYL-COA:ACYL-COA ALKYLTRANSFERASE"/>
    <property type="match status" value="1"/>
</dbReference>
<protein>
    <submittedName>
        <fullName evidence="5">FabH1</fullName>
        <ecNumber evidence="5">2.3.1.41</ecNumber>
    </submittedName>
</protein>
<sequence length="350" mass="38033">MKYSKVFIDAIGYEMAPNVVTTDEIEAQLKPFYDAVGFKSGQLATLTGIRERRYWNIDHTLAGESAKAGAKAIELADIRPDQIEAVVFCGVGRDGFEPATACSVANTLKVSPSAHIYDVSNACLGVITGMVTVANAIELGQIKSGLVVSCETARQIVESTIQEINEYKSIDFYKKTIATMTGGAGAVAVLLTDGTLGNDNVERHSLLGGTVRQASQFNDLCRWTFDQPGMPTDARVRMRTDAHGVLENGLTLSVETYEQFRKHLDIPDGKPDKFICHQVGATHQKMVQQVLGIDPEKDYSTFQYLGNMGTVSLPMTAAIAHEQKFLKSGDYVGFMGIGSGLNCLMMGILW</sequence>
<keyword evidence="1 5" id="KW-0808">Transferase</keyword>
<dbReference type="GO" id="GO:0044550">
    <property type="term" value="P:secondary metabolite biosynthetic process"/>
    <property type="evidence" value="ECO:0007669"/>
    <property type="project" value="TreeGrafter"/>
</dbReference>
<dbReference type="STRING" id="1246637.MTBBW1_2100004"/>
<feature type="domain" description="Beta-ketoacyl-[acyl-carrier-protein] synthase III N-terminal" evidence="4">
    <location>
        <begin position="117"/>
        <end position="189"/>
    </location>
</feature>
<dbReference type="AlphaFoldDB" id="A0A1W1HCF4"/>
<name>A0A1W1HCF4_9BACT</name>
<dbReference type="RefSeq" id="WP_080807431.1">
    <property type="nucleotide sequence ID" value="NZ_LT828557.1"/>
</dbReference>
<dbReference type="EC" id="2.3.1.41" evidence="5"/>
<dbReference type="InterPro" id="IPR016039">
    <property type="entry name" value="Thiolase-like"/>
</dbReference>
<dbReference type="NCBIfam" id="NF006720">
    <property type="entry name" value="PRK09258.1"/>
    <property type="match status" value="1"/>
</dbReference>
<dbReference type="GO" id="GO:0004315">
    <property type="term" value="F:3-oxoacyl-[acyl-carrier-protein] synthase activity"/>
    <property type="evidence" value="ECO:0007669"/>
    <property type="project" value="UniProtKB-EC"/>
</dbReference>
<accession>A0A1W1HCF4</accession>
<reference evidence="5 6" key="1">
    <citation type="submission" date="2017-03" db="EMBL/GenBank/DDBJ databases">
        <authorList>
            <person name="Afonso C.L."/>
            <person name="Miller P.J."/>
            <person name="Scott M.A."/>
            <person name="Spackman E."/>
            <person name="Goraichik I."/>
            <person name="Dimitrov K.M."/>
            <person name="Suarez D.L."/>
            <person name="Swayne D.E."/>
        </authorList>
    </citation>
    <scope>NUCLEOTIDE SEQUENCE [LARGE SCALE GENOMIC DNA]</scope>
    <source>
        <strain evidence="5">PRJEB14757</strain>
    </source>
</reference>
<evidence type="ECO:0000313" key="6">
    <source>
        <dbReference type="Proteomes" id="UP000191931"/>
    </source>
</evidence>
<dbReference type="PANTHER" id="PTHR34069">
    <property type="entry name" value="3-OXOACYL-[ACYL-CARRIER-PROTEIN] SYNTHASE 3"/>
    <property type="match status" value="1"/>
</dbReference>
<feature type="domain" description="Beta-ketoacyl-[acyl-carrier-protein] synthase III C-terminal" evidence="3">
    <location>
        <begin position="272"/>
        <end position="344"/>
    </location>
</feature>
<evidence type="ECO:0000259" key="3">
    <source>
        <dbReference type="Pfam" id="PF08541"/>
    </source>
</evidence>
<dbReference type="SUPFAM" id="SSF53901">
    <property type="entry name" value="Thiolase-like"/>
    <property type="match status" value="1"/>
</dbReference>
<evidence type="ECO:0000256" key="2">
    <source>
        <dbReference type="ARBA" id="ARBA00023315"/>
    </source>
</evidence>
<evidence type="ECO:0000259" key="4">
    <source>
        <dbReference type="Pfam" id="PF08545"/>
    </source>
</evidence>
<dbReference type="Proteomes" id="UP000191931">
    <property type="component" value="Unassembled WGS sequence"/>
</dbReference>
<dbReference type="GO" id="GO:0006633">
    <property type="term" value="P:fatty acid biosynthetic process"/>
    <property type="evidence" value="ECO:0007669"/>
    <property type="project" value="InterPro"/>
</dbReference>
<dbReference type="InterPro" id="IPR013747">
    <property type="entry name" value="ACP_syn_III_C"/>
</dbReference>
<dbReference type="InterPro" id="IPR013751">
    <property type="entry name" value="ACP_syn_III_N"/>
</dbReference>
<evidence type="ECO:0000313" key="5">
    <source>
        <dbReference type="EMBL" id="SLM30065.1"/>
    </source>
</evidence>
<proteinExistence type="predicted"/>